<dbReference type="InterPro" id="IPR002213">
    <property type="entry name" value="UDP_glucos_trans"/>
</dbReference>
<dbReference type="CDD" id="cd03784">
    <property type="entry name" value="GT1_Gtf-like"/>
    <property type="match status" value="1"/>
</dbReference>
<gene>
    <name evidence="3" type="ORF">HPP92_024739</name>
</gene>
<dbReference type="PANTHER" id="PTHR11926:SF1534">
    <property type="entry name" value="GLYCOSYLTRANSFERASE"/>
    <property type="match status" value="1"/>
</dbReference>
<name>A0A835PJ95_VANPL</name>
<dbReference type="Pfam" id="PF00201">
    <property type="entry name" value="UDPGT"/>
    <property type="match status" value="1"/>
</dbReference>
<dbReference type="GO" id="GO:0080043">
    <property type="term" value="F:quercetin 3-O-glucosyltransferase activity"/>
    <property type="evidence" value="ECO:0007669"/>
    <property type="project" value="TreeGrafter"/>
</dbReference>
<dbReference type="PANTHER" id="PTHR11926">
    <property type="entry name" value="GLUCOSYL/GLUCURONOSYL TRANSFERASES"/>
    <property type="match status" value="1"/>
</dbReference>
<evidence type="ECO:0000313" key="3">
    <source>
        <dbReference type="EMBL" id="KAG0453435.1"/>
    </source>
</evidence>
<evidence type="ECO:0000256" key="2">
    <source>
        <dbReference type="ARBA" id="ARBA00022679"/>
    </source>
</evidence>
<reference evidence="3 4" key="1">
    <citation type="journal article" date="2020" name="Nat. Food">
        <title>A phased Vanilla planifolia genome enables genetic improvement of flavour and production.</title>
        <authorList>
            <person name="Hasing T."/>
            <person name="Tang H."/>
            <person name="Brym M."/>
            <person name="Khazi F."/>
            <person name="Huang T."/>
            <person name="Chambers A.H."/>
        </authorList>
    </citation>
    <scope>NUCLEOTIDE SEQUENCE [LARGE SCALE GENOMIC DNA]</scope>
    <source>
        <tissue evidence="3">Leaf</tissue>
    </source>
</reference>
<accession>A0A835PJ95</accession>
<evidence type="ECO:0000256" key="1">
    <source>
        <dbReference type="ARBA" id="ARBA00009995"/>
    </source>
</evidence>
<evidence type="ECO:0000313" key="4">
    <source>
        <dbReference type="Proteomes" id="UP000639772"/>
    </source>
</evidence>
<dbReference type="EMBL" id="JADCNM010000014">
    <property type="protein sequence ID" value="KAG0453435.1"/>
    <property type="molecule type" value="Genomic_DNA"/>
</dbReference>
<evidence type="ECO:0008006" key="5">
    <source>
        <dbReference type="Google" id="ProtNLM"/>
    </source>
</evidence>
<organism evidence="3 4">
    <name type="scientific">Vanilla planifolia</name>
    <name type="common">Vanilla</name>
    <dbReference type="NCBI Taxonomy" id="51239"/>
    <lineage>
        <taxon>Eukaryota</taxon>
        <taxon>Viridiplantae</taxon>
        <taxon>Streptophyta</taxon>
        <taxon>Embryophyta</taxon>
        <taxon>Tracheophyta</taxon>
        <taxon>Spermatophyta</taxon>
        <taxon>Magnoliopsida</taxon>
        <taxon>Liliopsida</taxon>
        <taxon>Asparagales</taxon>
        <taxon>Orchidaceae</taxon>
        <taxon>Vanilloideae</taxon>
        <taxon>Vanilleae</taxon>
        <taxon>Vanilla</taxon>
    </lineage>
</organism>
<keyword evidence="2" id="KW-0808">Transferase</keyword>
<comment type="similarity">
    <text evidence="1">Belongs to the UDP-glycosyltransferase family.</text>
</comment>
<dbReference type="AlphaFoldDB" id="A0A835PJ95"/>
<dbReference type="SUPFAM" id="SSF53756">
    <property type="entry name" value="UDP-Glycosyltransferase/glycogen phosphorylase"/>
    <property type="match status" value="1"/>
</dbReference>
<proteinExistence type="inferred from homology"/>
<dbReference type="Gene3D" id="3.40.50.2000">
    <property type="entry name" value="Glycogen Phosphorylase B"/>
    <property type="match status" value="2"/>
</dbReference>
<dbReference type="OrthoDB" id="5835829at2759"/>
<comment type="caution">
    <text evidence="3">The sequence shown here is derived from an EMBL/GenBank/DDBJ whole genome shotgun (WGS) entry which is preliminary data.</text>
</comment>
<protein>
    <recommendedName>
        <fullName evidence="5">Glycosyltransferase</fullName>
    </recommendedName>
</protein>
<dbReference type="FunFam" id="3.40.50.2000:FF:000019">
    <property type="entry name" value="Glycosyltransferase"/>
    <property type="match status" value="1"/>
</dbReference>
<sequence length="452" mass="50541">MEKRRPHFMVVSYGAQSHINPSLVLARRLALATGALVTFSTNVFSHRRLPLAVREDSNLVSHSPYTDGFDDGYDYDAKPIGDYNRYLKLVATKSLSSIVGGLSAIGRPVTCLIYTCFSTWVTGVAVDHGITSVPFWVQPAISFAAYWHFFHGFEDLIVAKSGDRYSPVEFPRMPPLQIRELPTLLTITSPEDPIAPFLSAIREMCAIMDASKNKPKLLVNSWREMEVDAIASIAGVVDVYDIGPMRTEGRASIFSPDTKDYMRWLDDQDDASVVYISFGSYSLFSKEQVEEIQKALEVSGKPFLWVLRRDNMLRLPEIDVSSAANGMVVEWLEQARVLEHRAVGCFVTHCGWNSTSESLARGVGMVAMPQGLDQGGNAWLVEKVWEVGVRAEVGEGGMVIAEELGRCLREVMESKEVRQKVEWWKERVSGVMENGGFLDSRLKEFVEDVYSS</sequence>
<dbReference type="GO" id="GO:0080044">
    <property type="term" value="F:quercetin 7-O-glucosyltransferase activity"/>
    <property type="evidence" value="ECO:0007669"/>
    <property type="project" value="TreeGrafter"/>
</dbReference>
<dbReference type="Proteomes" id="UP000639772">
    <property type="component" value="Unassembled WGS sequence"/>
</dbReference>